<dbReference type="Proteomes" id="UP000322245">
    <property type="component" value="Unassembled WGS sequence"/>
</dbReference>
<gene>
    <name evidence="2" type="ORF">B9479_007374</name>
</gene>
<evidence type="ECO:0000256" key="1">
    <source>
        <dbReference type="SAM" id="MobiDB-lite"/>
    </source>
</evidence>
<protein>
    <submittedName>
        <fullName evidence="2">Uncharacterized protein</fullName>
    </submittedName>
</protein>
<feature type="region of interest" description="Disordered" evidence="1">
    <location>
        <begin position="1"/>
        <end position="87"/>
    </location>
</feature>
<dbReference type="EMBL" id="NIDF01000163">
    <property type="protein sequence ID" value="TYJ52021.1"/>
    <property type="molecule type" value="Genomic_DNA"/>
</dbReference>
<evidence type="ECO:0000313" key="3">
    <source>
        <dbReference type="Proteomes" id="UP000322245"/>
    </source>
</evidence>
<accession>A0A5D3APG3</accession>
<organism evidence="2 3">
    <name type="scientific">Cryptococcus floricola</name>
    <dbReference type="NCBI Taxonomy" id="2591691"/>
    <lineage>
        <taxon>Eukaryota</taxon>
        <taxon>Fungi</taxon>
        <taxon>Dikarya</taxon>
        <taxon>Basidiomycota</taxon>
        <taxon>Agaricomycotina</taxon>
        <taxon>Tremellomycetes</taxon>
        <taxon>Tremellales</taxon>
        <taxon>Cryptococcaceae</taxon>
        <taxon>Cryptococcus</taxon>
    </lineage>
</organism>
<reference evidence="2 3" key="1">
    <citation type="submission" date="2017-05" db="EMBL/GenBank/DDBJ databases">
        <title>The Genome Sequence of Tsuchiyaea wingfieldii DSM 27421.</title>
        <authorList>
            <person name="Cuomo C."/>
            <person name="Passer A."/>
            <person name="Billmyre B."/>
            <person name="Heitman J."/>
        </authorList>
    </citation>
    <scope>NUCLEOTIDE SEQUENCE [LARGE SCALE GENOMIC DNA]</scope>
    <source>
        <strain evidence="2 3">DSM 27421</strain>
    </source>
</reference>
<dbReference type="AlphaFoldDB" id="A0A5D3APG3"/>
<comment type="caution">
    <text evidence="2">The sequence shown here is derived from an EMBL/GenBank/DDBJ whole genome shotgun (WGS) entry which is preliminary data.</text>
</comment>
<keyword evidence="3" id="KW-1185">Reference proteome</keyword>
<evidence type="ECO:0000313" key="2">
    <source>
        <dbReference type="EMBL" id="TYJ52021.1"/>
    </source>
</evidence>
<feature type="compositionally biased region" description="Polar residues" evidence="1">
    <location>
        <begin position="1"/>
        <end position="20"/>
    </location>
</feature>
<feature type="compositionally biased region" description="Low complexity" evidence="1">
    <location>
        <begin position="25"/>
        <end position="39"/>
    </location>
</feature>
<name>A0A5D3APG3_9TREE</name>
<proteinExistence type="predicted"/>
<sequence>MSDEQQGQQPFSGGDFSSLSGAGGPYSDPMYDPSYPDWSQKSEEEKASKGKEKITTSTAQPDDIYDSRFPLFGGSPDFEHWQNEPPPSQAEYDAMFDEFEEGRGGVPDFDNWQNQPSPSEAEYDAMFAKFEEGRGGVPDFNDWQNMPSLSIEDLDAMSAEFTF</sequence>
<feature type="compositionally biased region" description="Basic and acidic residues" evidence="1">
    <location>
        <begin position="40"/>
        <end position="54"/>
    </location>
</feature>